<dbReference type="RefSeq" id="WP_317790224.1">
    <property type="nucleotide sequence ID" value="NZ_AP028461.1"/>
</dbReference>
<evidence type="ECO:0000313" key="2">
    <source>
        <dbReference type="Proteomes" id="UP001597183"/>
    </source>
</evidence>
<dbReference type="Proteomes" id="UP001597183">
    <property type="component" value="Unassembled WGS sequence"/>
</dbReference>
<dbReference type="EMBL" id="JBHTMK010000069">
    <property type="protein sequence ID" value="MFD1373543.1"/>
    <property type="molecule type" value="Genomic_DNA"/>
</dbReference>
<organism evidence="1 2">
    <name type="scientific">Actinoplanes sichuanensis</name>
    <dbReference type="NCBI Taxonomy" id="512349"/>
    <lineage>
        <taxon>Bacteria</taxon>
        <taxon>Bacillati</taxon>
        <taxon>Actinomycetota</taxon>
        <taxon>Actinomycetes</taxon>
        <taxon>Micromonosporales</taxon>
        <taxon>Micromonosporaceae</taxon>
        <taxon>Actinoplanes</taxon>
    </lineage>
</organism>
<accession>A0ABW4AU91</accession>
<protein>
    <submittedName>
        <fullName evidence="1">Uncharacterized protein</fullName>
    </submittedName>
</protein>
<comment type="caution">
    <text evidence="1">The sequence shown here is derived from an EMBL/GenBank/DDBJ whole genome shotgun (WGS) entry which is preliminary data.</text>
</comment>
<sequence length="154" mass="16624">MTDFPNLRVVRRIAAAGTALACAWVAAGWRTEESEVDLAERSAFAFAVTGSPMEQFHPGAVRRTRVTIANPYPFAIRVRQVDARVTGSSKSRCKPTPANLTIGKYRGGLPLIVPAGGRRTAGEFEVTMPDTVANACQRATFRLAFSASAERVAR</sequence>
<proteinExistence type="predicted"/>
<keyword evidence="2" id="KW-1185">Reference proteome</keyword>
<gene>
    <name evidence="1" type="ORF">ACFQ5G_50140</name>
</gene>
<name>A0ABW4AU91_9ACTN</name>
<reference evidence="2" key="1">
    <citation type="journal article" date="2019" name="Int. J. Syst. Evol. Microbiol.">
        <title>The Global Catalogue of Microorganisms (GCM) 10K type strain sequencing project: providing services to taxonomists for standard genome sequencing and annotation.</title>
        <authorList>
            <consortium name="The Broad Institute Genomics Platform"/>
            <consortium name="The Broad Institute Genome Sequencing Center for Infectious Disease"/>
            <person name="Wu L."/>
            <person name="Ma J."/>
        </authorList>
    </citation>
    <scope>NUCLEOTIDE SEQUENCE [LARGE SCALE GENOMIC DNA]</scope>
    <source>
        <strain evidence="2">CCM 7526</strain>
    </source>
</reference>
<evidence type="ECO:0000313" key="1">
    <source>
        <dbReference type="EMBL" id="MFD1373543.1"/>
    </source>
</evidence>